<feature type="region of interest" description="Disordered" evidence="1">
    <location>
        <begin position="1"/>
        <end position="78"/>
    </location>
</feature>
<accession>A0ABD0NDJ0</accession>
<gene>
    <name evidence="2" type="ORF">M9458_043824</name>
</gene>
<reference evidence="2 3" key="1">
    <citation type="submission" date="2024-05" db="EMBL/GenBank/DDBJ databases">
        <title>Genome sequencing and assembly of Indian major carp, Cirrhinus mrigala (Hamilton, 1822).</title>
        <authorList>
            <person name="Mohindra V."/>
            <person name="Chowdhury L.M."/>
            <person name="Lal K."/>
            <person name="Jena J.K."/>
        </authorList>
    </citation>
    <scope>NUCLEOTIDE SEQUENCE [LARGE SCALE GENOMIC DNA]</scope>
    <source>
        <strain evidence="2">CM1030</strain>
        <tissue evidence="2">Blood</tissue>
    </source>
</reference>
<evidence type="ECO:0000313" key="3">
    <source>
        <dbReference type="Proteomes" id="UP001529510"/>
    </source>
</evidence>
<proteinExistence type="predicted"/>
<name>A0ABD0NDJ0_CIRMR</name>
<feature type="non-terminal residue" evidence="2">
    <location>
        <position position="113"/>
    </location>
</feature>
<organism evidence="2 3">
    <name type="scientific">Cirrhinus mrigala</name>
    <name type="common">Mrigala</name>
    <dbReference type="NCBI Taxonomy" id="683832"/>
    <lineage>
        <taxon>Eukaryota</taxon>
        <taxon>Metazoa</taxon>
        <taxon>Chordata</taxon>
        <taxon>Craniata</taxon>
        <taxon>Vertebrata</taxon>
        <taxon>Euteleostomi</taxon>
        <taxon>Actinopterygii</taxon>
        <taxon>Neopterygii</taxon>
        <taxon>Teleostei</taxon>
        <taxon>Ostariophysi</taxon>
        <taxon>Cypriniformes</taxon>
        <taxon>Cyprinidae</taxon>
        <taxon>Labeoninae</taxon>
        <taxon>Labeonini</taxon>
        <taxon>Cirrhinus</taxon>
    </lineage>
</organism>
<feature type="compositionally biased region" description="Pro residues" evidence="1">
    <location>
        <begin position="59"/>
        <end position="69"/>
    </location>
</feature>
<feature type="compositionally biased region" description="Polar residues" evidence="1">
    <location>
        <begin position="21"/>
        <end position="31"/>
    </location>
</feature>
<evidence type="ECO:0000313" key="2">
    <source>
        <dbReference type="EMBL" id="KAL0160099.1"/>
    </source>
</evidence>
<comment type="caution">
    <text evidence="2">The sequence shown here is derived from an EMBL/GenBank/DDBJ whole genome shotgun (WGS) entry which is preliminary data.</text>
</comment>
<keyword evidence="3" id="KW-1185">Reference proteome</keyword>
<dbReference type="AlphaFoldDB" id="A0ABD0NDJ0"/>
<dbReference type="Proteomes" id="UP001529510">
    <property type="component" value="Unassembled WGS sequence"/>
</dbReference>
<protein>
    <submittedName>
        <fullName evidence="2">Uncharacterized protein</fullName>
    </submittedName>
</protein>
<dbReference type="EMBL" id="JAMKFB020000022">
    <property type="protein sequence ID" value="KAL0160099.1"/>
    <property type="molecule type" value="Genomic_DNA"/>
</dbReference>
<sequence length="113" mass="12236">MSLLFPSNEPKFPYDPPPQSANPMITLSPQGTVAEPQASSRGRHSTLPATRSPRHRGQPLPPPARPPTVSPASSNCSAVPTIPPIEKWTVLSLRQALISCDAQFSKRFNKAEL</sequence>
<evidence type="ECO:0000256" key="1">
    <source>
        <dbReference type="SAM" id="MobiDB-lite"/>
    </source>
</evidence>